<evidence type="ECO:0000313" key="2">
    <source>
        <dbReference type="EMBL" id="KAJ1138528.1"/>
    </source>
</evidence>
<protein>
    <submittedName>
        <fullName evidence="2">Uncharacterized protein</fullName>
    </submittedName>
</protein>
<name>A0AAV7QJ86_PLEWA</name>
<proteinExistence type="predicted"/>
<feature type="region of interest" description="Disordered" evidence="1">
    <location>
        <begin position="1"/>
        <end position="71"/>
    </location>
</feature>
<feature type="compositionally biased region" description="Basic and acidic residues" evidence="1">
    <location>
        <begin position="11"/>
        <end position="71"/>
    </location>
</feature>
<evidence type="ECO:0000256" key="1">
    <source>
        <dbReference type="SAM" id="MobiDB-lite"/>
    </source>
</evidence>
<gene>
    <name evidence="2" type="ORF">NDU88_004909</name>
</gene>
<comment type="caution">
    <text evidence="2">The sequence shown here is derived from an EMBL/GenBank/DDBJ whole genome shotgun (WGS) entry which is preliminary data.</text>
</comment>
<dbReference type="EMBL" id="JANPWB010000010">
    <property type="protein sequence ID" value="KAJ1138528.1"/>
    <property type="molecule type" value="Genomic_DNA"/>
</dbReference>
<dbReference type="Proteomes" id="UP001066276">
    <property type="component" value="Chromosome 6"/>
</dbReference>
<reference evidence="2" key="1">
    <citation type="journal article" date="2022" name="bioRxiv">
        <title>Sequencing and chromosome-scale assembly of the giantPleurodeles waltlgenome.</title>
        <authorList>
            <person name="Brown T."/>
            <person name="Elewa A."/>
            <person name="Iarovenko S."/>
            <person name="Subramanian E."/>
            <person name="Araus A.J."/>
            <person name="Petzold A."/>
            <person name="Susuki M."/>
            <person name="Suzuki K.-i.T."/>
            <person name="Hayashi T."/>
            <person name="Toyoda A."/>
            <person name="Oliveira C."/>
            <person name="Osipova E."/>
            <person name="Leigh N.D."/>
            <person name="Simon A."/>
            <person name="Yun M.H."/>
        </authorList>
    </citation>
    <scope>NUCLEOTIDE SEQUENCE</scope>
    <source>
        <strain evidence="2">20211129_DDA</strain>
        <tissue evidence="2">Liver</tissue>
    </source>
</reference>
<accession>A0AAV7QJ86</accession>
<evidence type="ECO:0000313" key="3">
    <source>
        <dbReference type="Proteomes" id="UP001066276"/>
    </source>
</evidence>
<keyword evidence="3" id="KW-1185">Reference proteome</keyword>
<sequence>MGRAYVMRNPCEGRKSERSEERVVTEMREHENEDGGRQKAERSEEGKGRKVASRGREVSERQDPATGKGES</sequence>
<dbReference type="AlphaFoldDB" id="A0AAV7QJ86"/>
<organism evidence="2 3">
    <name type="scientific">Pleurodeles waltl</name>
    <name type="common">Iberian ribbed newt</name>
    <dbReference type="NCBI Taxonomy" id="8319"/>
    <lineage>
        <taxon>Eukaryota</taxon>
        <taxon>Metazoa</taxon>
        <taxon>Chordata</taxon>
        <taxon>Craniata</taxon>
        <taxon>Vertebrata</taxon>
        <taxon>Euteleostomi</taxon>
        <taxon>Amphibia</taxon>
        <taxon>Batrachia</taxon>
        <taxon>Caudata</taxon>
        <taxon>Salamandroidea</taxon>
        <taxon>Salamandridae</taxon>
        <taxon>Pleurodelinae</taxon>
        <taxon>Pleurodeles</taxon>
    </lineage>
</organism>